<protein>
    <submittedName>
        <fullName evidence="5">HTH-type transcriptional regulator celR</fullName>
    </submittedName>
</protein>
<dbReference type="PANTHER" id="PTHR30146">
    <property type="entry name" value="LACI-RELATED TRANSCRIPTIONAL REPRESSOR"/>
    <property type="match status" value="1"/>
</dbReference>
<dbReference type="Pfam" id="PF13377">
    <property type="entry name" value="Peripla_BP_3"/>
    <property type="match status" value="1"/>
</dbReference>
<dbReference type="InterPro" id="IPR010982">
    <property type="entry name" value="Lambda_DNA-bd_dom_sf"/>
</dbReference>
<dbReference type="Gene3D" id="1.10.260.40">
    <property type="entry name" value="lambda repressor-like DNA-binding domains"/>
    <property type="match status" value="1"/>
</dbReference>
<dbReference type="Pfam" id="PF00356">
    <property type="entry name" value="LacI"/>
    <property type="match status" value="1"/>
</dbReference>
<gene>
    <name evidence="5" type="ORF">SERN_1507</name>
</gene>
<dbReference type="Gene3D" id="3.40.50.2300">
    <property type="match status" value="2"/>
</dbReference>
<dbReference type="PROSITE" id="PS00356">
    <property type="entry name" value="HTH_LACI_1"/>
    <property type="match status" value="1"/>
</dbReference>
<feature type="domain" description="HTH lacI-type" evidence="4">
    <location>
        <begin position="11"/>
        <end position="65"/>
    </location>
</feature>
<dbReference type="GO" id="GO:0000976">
    <property type="term" value="F:transcription cis-regulatory region binding"/>
    <property type="evidence" value="ECO:0007669"/>
    <property type="project" value="TreeGrafter"/>
</dbReference>
<accession>A0A4Z1E4V5</accession>
<dbReference type="Proteomes" id="UP000297318">
    <property type="component" value="Unassembled WGS sequence"/>
</dbReference>
<dbReference type="SUPFAM" id="SSF53822">
    <property type="entry name" value="Periplasmic binding protein-like I"/>
    <property type="match status" value="1"/>
</dbReference>
<sequence length="339" mass="34847">MIGVDVTHQAPTLDEVAREAGVSRSTASRAINGGDRVSPASQAAVEAAIAHLGFTPNRAARALATSQTGSIALVIPEPDDLFVSDPFLLGVVRGVSGALAGTQTQLVLLINHAGQPVGQMARYLRAGHVDGAIITSPHRGDGLEDALRGSRSVVFIGRPFRSEGISYVDVDNVEGGRLAAQTLLDAGRRRLGTVTGPTDMTAAIDRLDGFTRALADAGLPADAVDDGGFTAAGGEAAAHRLLDRHPDLDGLVVASDVMAVGVRHALEDRGLRVPEDVAIVGFDNLGAAAAMTPRLTTVHNPLVEMVDAAARILIGRLDGGGTPGENLVLPPHLVPGSTV</sequence>
<dbReference type="SUPFAM" id="SSF47413">
    <property type="entry name" value="lambda repressor-like DNA-binding domains"/>
    <property type="match status" value="1"/>
</dbReference>
<dbReference type="PROSITE" id="PS50932">
    <property type="entry name" value="HTH_LACI_2"/>
    <property type="match status" value="1"/>
</dbReference>
<dbReference type="EMBL" id="RHPJ01000002">
    <property type="protein sequence ID" value="TGO05503.1"/>
    <property type="molecule type" value="Genomic_DNA"/>
</dbReference>
<proteinExistence type="predicted"/>
<evidence type="ECO:0000259" key="4">
    <source>
        <dbReference type="PROSITE" id="PS50932"/>
    </source>
</evidence>
<dbReference type="SMART" id="SM00354">
    <property type="entry name" value="HTH_LACI"/>
    <property type="match status" value="1"/>
</dbReference>
<name>A0A4Z1E4V5_9MICO</name>
<keyword evidence="6" id="KW-1185">Reference proteome</keyword>
<dbReference type="PANTHER" id="PTHR30146:SF109">
    <property type="entry name" value="HTH-TYPE TRANSCRIPTIONAL REGULATOR GALS"/>
    <property type="match status" value="1"/>
</dbReference>
<dbReference type="CDD" id="cd01392">
    <property type="entry name" value="HTH_LacI"/>
    <property type="match status" value="1"/>
</dbReference>
<dbReference type="GO" id="GO:0003700">
    <property type="term" value="F:DNA-binding transcription factor activity"/>
    <property type="evidence" value="ECO:0007669"/>
    <property type="project" value="TreeGrafter"/>
</dbReference>
<keyword evidence="1" id="KW-0805">Transcription regulation</keyword>
<dbReference type="CDD" id="cd06267">
    <property type="entry name" value="PBP1_LacI_sugar_binding-like"/>
    <property type="match status" value="1"/>
</dbReference>
<evidence type="ECO:0000256" key="2">
    <source>
        <dbReference type="ARBA" id="ARBA00023125"/>
    </source>
</evidence>
<dbReference type="AlphaFoldDB" id="A0A4Z1E4V5"/>
<dbReference type="InterPro" id="IPR046335">
    <property type="entry name" value="LacI/GalR-like_sensor"/>
</dbReference>
<comment type="caution">
    <text evidence="5">The sequence shown here is derived from an EMBL/GenBank/DDBJ whole genome shotgun (WGS) entry which is preliminary data.</text>
</comment>
<dbReference type="InterPro" id="IPR028082">
    <property type="entry name" value="Peripla_BP_I"/>
</dbReference>
<keyword evidence="3" id="KW-0804">Transcription</keyword>
<dbReference type="InterPro" id="IPR000843">
    <property type="entry name" value="HTH_LacI"/>
</dbReference>
<organism evidence="5 6">
    <name type="scientific">Serinibacter arcticus</name>
    <dbReference type="NCBI Taxonomy" id="1655435"/>
    <lineage>
        <taxon>Bacteria</taxon>
        <taxon>Bacillati</taxon>
        <taxon>Actinomycetota</taxon>
        <taxon>Actinomycetes</taxon>
        <taxon>Micrococcales</taxon>
        <taxon>Beutenbergiaceae</taxon>
        <taxon>Serinibacter</taxon>
    </lineage>
</organism>
<evidence type="ECO:0000256" key="1">
    <source>
        <dbReference type="ARBA" id="ARBA00023015"/>
    </source>
</evidence>
<evidence type="ECO:0000256" key="3">
    <source>
        <dbReference type="ARBA" id="ARBA00023163"/>
    </source>
</evidence>
<evidence type="ECO:0000313" key="5">
    <source>
        <dbReference type="EMBL" id="TGO05503.1"/>
    </source>
</evidence>
<keyword evidence="2" id="KW-0238">DNA-binding</keyword>
<reference evidence="5 6" key="1">
    <citation type="submission" date="2018-11" db="EMBL/GenBank/DDBJ databases">
        <title>Complete genome sequencing of the Actinobacteria Serinibacter sp. K3-2.</title>
        <authorList>
            <person name="Rakitin A.L."/>
            <person name="Beletsky A.V."/>
            <person name="Mardanov A.V."/>
            <person name="Ravin N.V."/>
            <person name="Gromova A.S."/>
            <person name="Filippova S.N."/>
            <person name="Gal'Chenko V.F."/>
        </authorList>
    </citation>
    <scope>NUCLEOTIDE SEQUENCE [LARGE SCALE GENOMIC DNA]</scope>
    <source>
        <strain evidence="5 6">K3-2</strain>
    </source>
</reference>
<evidence type="ECO:0000313" key="6">
    <source>
        <dbReference type="Proteomes" id="UP000297318"/>
    </source>
</evidence>